<comment type="caution">
    <text evidence="1">The sequence shown here is derived from an EMBL/GenBank/DDBJ whole genome shotgun (WGS) entry which is preliminary data.</text>
</comment>
<reference evidence="1 2" key="2">
    <citation type="submission" date="2018-03" db="EMBL/GenBank/DDBJ databases">
        <title>The ancient ancestry and fast evolution of plastids.</title>
        <authorList>
            <person name="Moore K.R."/>
            <person name="Magnabosco C."/>
            <person name="Momper L."/>
            <person name="Gold D.A."/>
            <person name="Bosak T."/>
            <person name="Fournier G.P."/>
        </authorList>
    </citation>
    <scope>NUCLEOTIDE SEQUENCE [LARGE SCALE GENOMIC DNA]</scope>
    <source>
        <strain evidence="1 2">ULC007</strain>
    </source>
</reference>
<accession>A0A2T1DD69</accession>
<reference evidence="1 2" key="1">
    <citation type="submission" date="2018-02" db="EMBL/GenBank/DDBJ databases">
        <authorList>
            <person name="Cohen D.B."/>
            <person name="Kent A.D."/>
        </authorList>
    </citation>
    <scope>NUCLEOTIDE SEQUENCE [LARGE SCALE GENOMIC DNA]</scope>
    <source>
        <strain evidence="1 2">ULC007</strain>
    </source>
</reference>
<evidence type="ECO:0000313" key="2">
    <source>
        <dbReference type="Proteomes" id="UP000238634"/>
    </source>
</evidence>
<evidence type="ECO:0000313" key="1">
    <source>
        <dbReference type="EMBL" id="PSB18428.1"/>
    </source>
</evidence>
<dbReference type="RefSeq" id="WP_073072721.1">
    <property type="nucleotide sequence ID" value="NZ_MPPI01000018.1"/>
</dbReference>
<proteinExistence type="predicted"/>
<dbReference type="EMBL" id="PVWG01000017">
    <property type="protein sequence ID" value="PSB18428.1"/>
    <property type="molecule type" value="Genomic_DNA"/>
</dbReference>
<gene>
    <name evidence="1" type="ORF">C7B65_15145</name>
</gene>
<dbReference type="AlphaFoldDB" id="A0A2T1DD69"/>
<organism evidence="1 2">
    <name type="scientific">Phormidesmis priestleyi ULC007</name>
    <dbReference type="NCBI Taxonomy" id="1920490"/>
    <lineage>
        <taxon>Bacteria</taxon>
        <taxon>Bacillati</taxon>
        <taxon>Cyanobacteriota</taxon>
        <taxon>Cyanophyceae</taxon>
        <taxon>Leptolyngbyales</taxon>
        <taxon>Leptolyngbyaceae</taxon>
        <taxon>Phormidesmis</taxon>
    </lineage>
</organism>
<keyword evidence="2" id="KW-1185">Reference proteome</keyword>
<dbReference type="Proteomes" id="UP000238634">
    <property type="component" value="Unassembled WGS sequence"/>
</dbReference>
<dbReference type="STRING" id="1920490.GCA_001895925_05094"/>
<protein>
    <submittedName>
        <fullName evidence="1">Uncharacterized protein</fullName>
    </submittedName>
</protein>
<name>A0A2T1DD69_9CYAN</name>
<sequence>MTVQIEILASDVPVTKAQQAVLDALKGRSTVSFEELIDQSGFSSPLPLISRLNHLIERGRLRLLPE</sequence>